<evidence type="ECO:0000256" key="2">
    <source>
        <dbReference type="ARBA" id="ARBA00069999"/>
    </source>
</evidence>
<accession>A0AAV6VMR4</accession>
<organism evidence="4 5">
    <name type="scientific">Oedothorax gibbosus</name>
    <dbReference type="NCBI Taxonomy" id="931172"/>
    <lineage>
        <taxon>Eukaryota</taxon>
        <taxon>Metazoa</taxon>
        <taxon>Ecdysozoa</taxon>
        <taxon>Arthropoda</taxon>
        <taxon>Chelicerata</taxon>
        <taxon>Arachnida</taxon>
        <taxon>Araneae</taxon>
        <taxon>Araneomorphae</taxon>
        <taxon>Entelegynae</taxon>
        <taxon>Araneoidea</taxon>
        <taxon>Linyphiidae</taxon>
        <taxon>Erigoninae</taxon>
        <taxon>Oedothorax</taxon>
    </lineage>
</organism>
<evidence type="ECO:0000256" key="1">
    <source>
        <dbReference type="ARBA" id="ARBA00007179"/>
    </source>
</evidence>
<dbReference type="PRINTS" id="PR01951">
    <property type="entry name" value="LANCEUKARYTE"/>
</dbReference>
<dbReference type="AlphaFoldDB" id="A0AAV6VMR4"/>
<evidence type="ECO:0000313" key="5">
    <source>
        <dbReference type="Proteomes" id="UP000827092"/>
    </source>
</evidence>
<reference evidence="4 5" key="1">
    <citation type="journal article" date="2022" name="Nat. Ecol. Evol.">
        <title>A masculinizing supergene underlies an exaggerated male reproductive morph in a spider.</title>
        <authorList>
            <person name="Hendrickx F."/>
            <person name="De Corte Z."/>
            <person name="Sonet G."/>
            <person name="Van Belleghem S.M."/>
            <person name="Kostlbacher S."/>
            <person name="Vangestel C."/>
        </authorList>
    </citation>
    <scope>NUCLEOTIDE SEQUENCE [LARGE SCALE GENOMIC DNA]</scope>
    <source>
        <strain evidence="4">W744_W776</strain>
    </source>
</reference>
<comment type="caution">
    <text evidence="4">The sequence shown here is derived from an EMBL/GenBank/DDBJ whole genome shotgun (WGS) entry which is preliminary data.</text>
</comment>
<keyword evidence="3" id="KW-0479">Metal-binding</keyword>
<dbReference type="GO" id="GO:0005886">
    <property type="term" value="C:plasma membrane"/>
    <property type="evidence" value="ECO:0007669"/>
    <property type="project" value="TreeGrafter"/>
</dbReference>
<feature type="binding site" evidence="3">
    <location>
        <position position="335"/>
    </location>
    <ligand>
        <name>Zn(2+)</name>
        <dbReference type="ChEBI" id="CHEBI:29105"/>
    </ligand>
</feature>
<dbReference type="InterPro" id="IPR007822">
    <property type="entry name" value="LANC-like"/>
</dbReference>
<dbReference type="PANTHER" id="PTHR12736">
    <property type="entry name" value="LANC-LIKE PROTEIN"/>
    <property type="match status" value="1"/>
</dbReference>
<dbReference type="SUPFAM" id="SSF158745">
    <property type="entry name" value="LanC-like"/>
    <property type="match status" value="1"/>
</dbReference>
<dbReference type="GO" id="GO:0031179">
    <property type="term" value="P:peptide modification"/>
    <property type="evidence" value="ECO:0007669"/>
    <property type="project" value="InterPro"/>
</dbReference>
<feature type="binding site" evidence="3">
    <location>
        <position position="334"/>
    </location>
    <ligand>
        <name>Zn(2+)</name>
        <dbReference type="ChEBI" id="CHEBI:29105"/>
    </ligand>
</feature>
<dbReference type="InterPro" id="IPR012341">
    <property type="entry name" value="6hp_glycosidase-like_sf"/>
</dbReference>
<dbReference type="SMART" id="SM01260">
    <property type="entry name" value="LANC_like"/>
    <property type="match status" value="1"/>
</dbReference>
<dbReference type="EMBL" id="JAFNEN010000049">
    <property type="protein sequence ID" value="KAG8197839.1"/>
    <property type="molecule type" value="Genomic_DNA"/>
</dbReference>
<dbReference type="InterPro" id="IPR020464">
    <property type="entry name" value="LanC-like_prot_euk"/>
</dbReference>
<evidence type="ECO:0000256" key="3">
    <source>
        <dbReference type="PIRSR" id="PIRSR607822-1"/>
    </source>
</evidence>
<gene>
    <name evidence="4" type="ORF">JTE90_020116</name>
</gene>
<dbReference type="PRINTS" id="PR01950">
    <property type="entry name" value="LANCSUPER"/>
</dbReference>
<protein>
    <recommendedName>
        <fullName evidence="2">LanC-like protein 3 homolog</fullName>
    </recommendedName>
</protein>
<sequence length="413" mass="46205">MSRSSRYFINNLKDFAPDQSIKIPIDAIKNQCLKYMQQISDQQTLSTKDCDGSLYVGLAGVSYAFYHLSQNPEFVKDRQDLLSKSWHYLQPALSHAEKGRNRRDSAFLLGSGGVYATAAAVMKALGREKECNEYVEKYAAMADGCMEGDYLGCGSDEILVGRAGYLAGILFLQRVLGKQVLPSQKIHMLCETIVDSGTKYSRQHHSNSPLMYAYHGTEYFGAAHGTSGIFQMLLCFPYYLDSNPTADKRLKESVDYLLSTQTKSGNFPSSADEVERPRKESSELVHWCHGAPGIVYLMAKAYQRWKEDKYLQSCLQCGEVTWTKGLLCKGPGICHGVAGSGYVFLLLHRLTGDALHLHRAIEFAKFMETEEFIRGARTPDMPLSLYEGIAGTMCFVADLLRPEQAHFPFSDVF</sequence>
<dbReference type="FunFam" id="1.50.10.10:FF:000012">
    <property type="entry name" value="LanC-like protein 3"/>
    <property type="match status" value="1"/>
</dbReference>
<dbReference type="CDD" id="cd04794">
    <property type="entry name" value="euk_LANCL"/>
    <property type="match status" value="1"/>
</dbReference>
<dbReference type="Pfam" id="PF05147">
    <property type="entry name" value="LANC_like"/>
    <property type="match status" value="1"/>
</dbReference>
<dbReference type="GO" id="GO:0046872">
    <property type="term" value="F:metal ion binding"/>
    <property type="evidence" value="ECO:0007669"/>
    <property type="project" value="UniProtKB-KW"/>
</dbReference>
<dbReference type="PANTHER" id="PTHR12736:SF7">
    <property type="entry name" value="LANC-LIKE PROTEIN 3"/>
    <property type="match status" value="1"/>
</dbReference>
<keyword evidence="5" id="KW-1185">Reference proteome</keyword>
<dbReference type="Gene3D" id="1.50.10.10">
    <property type="match status" value="1"/>
</dbReference>
<feature type="binding site" evidence="3">
    <location>
        <position position="288"/>
    </location>
    <ligand>
        <name>Zn(2+)</name>
        <dbReference type="ChEBI" id="CHEBI:29105"/>
    </ligand>
</feature>
<dbReference type="GO" id="GO:0005975">
    <property type="term" value="P:carbohydrate metabolic process"/>
    <property type="evidence" value="ECO:0007669"/>
    <property type="project" value="InterPro"/>
</dbReference>
<keyword evidence="3" id="KW-0862">Zinc</keyword>
<name>A0AAV6VMR4_9ARAC</name>
<evidence type="ECO:0000313" key="4">
    <source>
        <dbReference type="EMBL" id="KAG8197839.1"/>
    </source>
</evidence>
<dbReference type="Proteomes" id="UP000827092">
    <property type="component" value="Unassembled WGS sequence"/>
</dbReference>
<comment type="similarity">
    <text evidence="1">Belongs to the LanC-like protein family.</text>
</comment>
<proteinExistence type="inferred from homology"/>